<feature type="transmembrane region" description="Helical" evidence="7">
    <location>
        <begin position="249"/>
        <end position="269"/>
    </location>
</feature>
<dbReference type="Pfam" id="PF20684">
    <property type="entry name" value="Fung_rhodopsin"/>
    <property type="match status" value="1"/>
</dbReference>
<evidence type="ECO:0000256" key="7">
    <source>
        <dbReference type="SAM" id="Phobius"/>
    </source>
</evidence>
<feature type="transmembrane region" description="Helical" evidence="7">
    <location>
        <begin position="128"/>
        <end position="151"/>
    </location>
</feature>
<evidence type="ECO:0000256" key="5">
    <source>
        <dbReference type="ARBA" id="ARBA00038359"/>
    </source>
</evidence>
<dbReference type="Proteomes" id="UP001610563">
    <property type="component" value="Unassembled WGS sequence"/>
</dbReference>
<dbReference type="PANTHER" id="PTHR33048">
    <property type="entry name" value="PTH11-LIKE INTEGRAL MEMBRANE PROTEIN (AFU_ORTHOLOGUE AFUA_5G11245)"/>
    <property type="match status" value="1"/>
</dbReference>
<organism evidence="9 10">
    <name type="scientific">Aspergillus keveii</name>
    <dbReference type="NCBI Taxonomy" id="714993"/>
    <lineage>
        <taxon>Eukaryota</taxon>
        <taxon>Fungi</taxon>
        <taxon>Dikarya</taxon>
        <taxon>Ascomycota</taxon>
        <taxon>Pezizomycotina</taxon>
        <taxon>Eurotiomycetes</taxon>
        <taxon>Eurotiomycetidae</taxon>
        <taxon>Eurotiales</taxon>
        <taxon>Aspergillaceae</taxon>
        <taxon>Aspergillus</taxon>
        <taxon>Aspergillus subgen. Nidulantes</taxon>
    </lineage>
</organism>
<protein>
    <recommendedName>
        <fullName evidence="8">Rhodopsin domain-containing protein</fullName>
    </recommendedName>
</protein>
<feature type="transmembrane region" description="Helical" evidence="7">
    <location>
        <begin position="173"/>
        <end position="197"/>
    </location>
</feature>
<feature type="domain" description="Rhodopsin" evidence="8">
    <location>
        <begin position="67"/>
        <end position="274"/>
    </location>
</feature>
<evidence type="ECO:0000256" key="6">
    <source>
        <dbReference type="SAM" id="MobiDB-lite"/>
    </source>
</evidence>
<dbReference type="InterPro" id="IPR049326">
    <property type="entry name" value="Rhodopsin_dom_fungi"/>
</dbReference>
<dbReference type="PANTHER" id="PTHR33048:SF124">
    <property type="entry name" value="INTEGRAL MEMBRANE PROTEIN"/>
    <property type="match status" value="1"/>
</dbReference>
<evidence type="ECO:0000256" key="1">
    <source>
        <dbReference type="ARBA" id="ARBA00004141"/>
    </source>
</evidence>
<evidence type="ECO:0000259" key="8">
    <source>
        <dbReference type="Pfam" id="PF20684"/>
    </source>
</evidence>
<gene>
    <name evidence="9" type="ORF">BJX66DRAFT_324695</name>
</gene>
<evidence type="ECO:0000256" key="3">
    <source>
        <dbReference type="ARBA" id="ARBA00022989"/>
    </source>
</evidence>
<feature type="compositionally biased region" description="Pro residues" evidence="6">
    <location>
        <begin position="9"/>
        <end position="21"/>
    </location>
</feature>
<comment type="caution">
    <text evidence="9">The sequence shown here is derived from an EMBL/GenBank/DDBJ whole genome shotgun (WGS) entry which is preliminary data.</text>
</comment>
<accession>A0ABR4G8W7</accession>
<reference evidence="9 10" key="1">
    <citation type="submission" date="2024-07" db="EMBL/GenBank/DDBJ databases">
        <title>Section-level genome sequencing and comparative genomics of Aspergillus sections Usti and Cavernicolus.</title>
        <authorList>
            <consortium name="Lawrence Berkeley National Laboratory"/>
            <person name="Nybo J.L."/>
            <person name="Vesth T.C."/>
            <person name="Theobald S."/>
            <person name="Frisvad J.C."/>
            <person name="Larsen T.O."/>
            <person name="Kjaerboelling I."/>
            <person name="Rothschild-Mancinelli K."/>
            <person name="Lyhne E.K."/>
            <person name="Kogle M.E."/>
            <person name="Barry K."/>
            <person name="Clum A."/>
            <person name="Na H."/>
            <person name="Ledsgaard L."/>
            <person name="Lin J."/>
            <person name="Lipzen A."/>
            <person name="Kuo A."/>
            <person name="Riley R."/>
            <person name="Mondo S."/>
            <person name="Labutti K."/>
            <person name="Haridas S."/>
            <person name="Pangalinan J."/>
            <person name="Salamov A.A."/>
            <person name="Simmons B.A."/>
            <person name="Magnuson J.K."/>
            <person name="Chen J."/>
            <person name="Drula E."/>
            <person name="Henrissat B."/>
            <person name="Wiebenga A."/>
            <person name="Lubbers R.J."/>
            <person name="Gomes A.C."/>
            <person name="Makela M.R."/>
            <person name="Stajich J."/>
            <person name="Grigoriev I.V."/>
            <person name="Mortensen U.H."/>
            <person name="De Vries R.P."/>
            <person name="Baker S.E."/>
            <person name="Andersen M.R."/>
        </authorList>
    </citation>
    <scope>NUCLEOTIDE SEQUENCE [LARGE SCALE GENOMIC DNA]</scope>
    <source>
        <strain evidence="9 10">CBS 209.92</strain>
    </source>
</reference>
<keyword evidence="4 7" id="KW-0472">Membrane</keyword>
<comment type="subcellular location">
    <subcellularLocation>
        <location evidence="1">Membrane</location>
        <topology evidence="1">Multi-pass membrane protein</topology>
    </subcellularLocation>
</comment>
<keyword evidence="3 7" id="KW-1133">Transmembrane helix</keyword>
<name>A0ABR4G8W7_9EURO</name>
<dbReference type="EMBL" id="JBFTWV010000035">
    <property type="protein sequence ID" value="KAL2795426.1"/>
    <property type="molecule type" value="Genomic_DNA"/>
</dbReference>
<feature type="transmembrane region" description="Helical" evidence="7">
    <location>
        <begin position="32"/>
        <end position="51"/>
    </location>
</feature>
<comment type="similarity">
    <text evidence="5">Belongs to the SAT4 family.</text>
</comment>
<proteinExistence type="inferred from homology"/>
<feature type="region of interest" description="Disordered" evidence="6">
    <location>
        <begin position="1"/>
        <end position="22"/>
    </location>
</feature>
<dbReference type="InterPro" id="IPR052337">
    <property type="entry name" value="SAT4-like"/>
</dbReference>
<keyword evidence="10" id="KW-1185">Reference proteome</keyword>
<evidence type="ECO:0000256" key="4">
    <source>
        <dbReference type="ARBA" id="ARBA00023136"/>
    </source>
</evidence>
<sequence>MAPVNIPTIIPPPPGVTPDPNNPHRRFRTTNLIIGTVGMSLCTIFLAMRIYTKAHLLHRFWLDDGAYWHAGYGLHIWDFTVPLLTSYMKALVASSIIYIPSLALAKLALLLLYHSILSPTTPTKRPLYFLYAIGGIIIAYSIALILALIFACDPLARAWDASVTGGRCINRNAVYMATAVTNTASDVVLLGVAVWIVSRLRMSMGVWVRVGVLCLFGVGGVTTAMSIVRTATLLPQLTSPDKTYGLAEASIYILIEANLIILCGCLPYLRHFCRHHAPRCFRNPCIKRLELVECAR</sequence>
<evidence type="ECO:0000256" key="2">
    <source>
        <dbReference type="ARBA" id="ARBA00022692"/>
    </source>
</evidence>
<evidence type="ECO:0000313" key="9">
    <source>
        <dbReference type="EMBL" id="KAL2795426.1"/>
    </source>
</evidence>
<evidence type="ECO:0000313" key="10">
    <source>
        <dbReference type="Proteomes" id="UP001610563"/>
    </source>
</evidence>
<feature type="transmembrane region" description="Helical" evidence="7">
    <location>
        <begin position="206"/>
        <end position="229"/>
    </location>
</feature>
<keyword evidence="2 7" id="KW-0812">Transmembrane</keyword>
<feature type="transmembrane region" description="Helical" evidence="7">
    <location>
        <begin position="96"/>
        <end position="116"/>
    </location>
</feature>